<proteinExistence type="predicted"/>
<keyword evidence="2 3" id="KW-0732">Signal</keyword>
<organism evidence="5 6">
    <name type="scientific">Marinomonas mediterranea (strain ATCC 700492 / JCM 21426 / NBRC 103028 / MMB-1)</name>
    <dbReference type="NCBI Taxonomy" id="717774"/>
    <lineage>
        <taxon>Bacteria</taxon>
        <taxon>Pseudomonadati</taxon>
        <taxon>Pseudomonadota</taxon>
        <taxon>Gammaproteobacteria</taxon>
        <taxon>Oceanospirillales</taxon>
        <taxon>Oceanospirillaceae</taxon>
        <taxon>Marinomonas</taxon>
    </lineage>
</organism>
<accession>F2JYX5</accession>
<dbReference type="STRING" id="717774.Marme_1576"/>
<dbReference type="InterPro" id="IPR038352">
    <property type="entry name" value="Imelysin_sf"/>
</dbReference>
<dbReference type="AlphaFoldDB" id="F2JYX5"/>
<gene>
    <name evidence="5" type="ordered locus">Marme_1576</name>
</gene>
<dbReference type="EMBL" id="CP002583">
    <property type="protein sequence ID" value="ADZ90840.1"/>
    <property type="molecule type" value="Genomic_DNA"/>
</dbReference>
<dbReference type="CDD" id="cd14659">
    <property type="entry name" value="Imelysin-like_IPPA"/>
    <property type="match status" value="1"/>
</dbReference>
<sequence precursor="true">MLFSRQKNRQSHVLTTALTASLIFSTNAFADDWKSTLSGIKEDQIAPSYQAFANSSQALSNRIETLCQSPSASALAKTKDLFAANVDDWQAIQWLNFGPVTYFMRYYAFQYWPDKKGVTQRQLRTLKKDPSVMDQPKFWKAASIAVRGLTAIESLLYRADFNPVNKPADCHLLESIAKHHAETTQSVYKQWSDSAVSDWVFMEEGSTETADKLAMEQVIQQWLEHMSVVKDSKLETPIGYKGKPKPKFAEFYRSDLALASMRTNLTSYQALYHSGNPSLFAVALEQNPETANALDEQLIKNQELVGDLPDNYFSNQLSHEEKVALARPLVSSISQSQTLLTKVVTELGFQIGFNSRDGD</sequence>
<evidence type="ECO:0000256" key="1">
    <source>
        <dbReference type="ARBA" id="ARBA00004196"/>
    </source>
</evidence>
<comment type="subcellular location">
    <subcellularLocation>
        <location evidence="1">Cell envelope</location>
    </subcellularLocation>
</comment>
<dbReference type="Proteomes" id="UP000001062">
    <property type="component" value="Chromosome"/>
</dbReference>
<dbReference type="RefSeq" id="WP_013660745.1">
    <property type="nucleotide sequence ID" value="NC_015276.1"/>
</dbReference>
<dbReference type="Gene3D" id="1.20.1420.20">
    <property type="entry name" value="M75 peptidase, HXXE motif"/>
    <property type="match status" value="1"/>
</dbReference>
<evidence type="ECO:0000256" key="3">
    <source>
        <dbReference type="SAM" id="SignalP"/>
    </source>
</evidence>
<keyword evidence="6" id="KW-1185">Reference proteome</keyword>
<dbReference type="InterPro" id="IPR034984">
    <property type="entry name" value="Imelysin-like_IPPA"/>
</dbReference>
<reference evidence="5 6" key="1">
    <citation type="journal article" date="2012" name="Stand. Genomic Sci.">
        <title>Complete genome sequence of the melanogenic marine bacterium Marinomonas mediterranea type strain (MMB-1(T)).</title>
        <authorList>
            <person name="Lucas-Elio P."/>
            <person name="Goodwin L."/>
            <person name="Woyke T."/>
            <person name="Pitluck S."/>
            <person name="Nolan M."/>
            <person name="Kyrpides N.C."/>
            <person name="Detter J.C."/>
            <person name="Copeland A."/>
            <person name="Teshima H."/>
            <person name="Bruce D."/>
            <person name="Detter C."/>
            <person name="Tapia R."/>
            <person name="Han S."/>
            <person name="Land M.L."/>
            <person name="Ivanova N."/>
            <person name="Mikhailova N."/>
            <person name="Johnston A.W."/>
            <person name="Sanchez-Amat A."/>
        </authorList>
    </citation>
    <scope>NUCLEOTIDE SEQUENCE [LARGE SCALE GENOMIC DNA]</scope>
    <source>
        <strain evidence="6">ATCC 700492 / JCM 21426 / NBRC 103028 / MMB-1</strain>
    </source>
</reference>
<dbReference type="eggNOG" id="COG3489">
    <property type="taxonomic scope" value="Bacteria"/>
</dbReference>
<dbReference type="OrthoDB" id="5729110at2"/>
<dbReference type="InterPro" id="IPR018976">
    <property type="entry name" value="Imelysin-like"/>
</dbReference>
<dbReference type="HOGENOM" id="CLU_061785_1_0_6"/>
<dbReference type="KEGG" id="mme:Marme_1576"/>
<name>F2JYX5_MARM1</name>
<evidence type="ECO:0000313" key="6">
    <source>
        <dbReference type="Proteomes" id="UP000001062"/>
    </source>
</evidence>
<dbReference type="Pfam" id="PF09375">
    <property type="entry name" value="Peptidase_M75"/>
    <property type="match status" value="1"/>
</dbReference>
<evidence type="ECO:0000259" key="4">
    <source>
        <dbReference type="Pfam" id="PF09375"/>
    </source>
</evidence>
<dbReference type="PATRIC" id="fig|717774.3.peg.1637"/>
<feature type="signal peptide" evidence="3">
    <location>
        <begin position="1"/>
        <end position="30"/>
    </location>
</feature>
<evidence type="ECO:0000256" key="2">
    <source>
        <dbReference type="ARBA" id="ARBA00022729"/>
    </source>
</evidence>
<protein>
    <submittedName>
        <fullName evidence="5">Peptidase M75, Imelysin</fullName>
    </submittedName>
</protein>
<evidence type="ECO:0000313" key="5">
    <source>
        <dbReference type="EMBL" id="ADZ90840.1"/>
    </source>
</evidence>
<feature type="domain" description="Imelysin-like" evidence="4">
    <location>
        <begin position="45"/>
        <end position="338"/>
    </location>
</feature>
<feature type="chain" id="PRO_5003284494" evidence="3">
    <location>
        <begin position="31"/>
        <end position="359"/>
    </location>
</feature>
<dbReference type="GO" id="GO:0030313">
    <property type="term" value="C:cell envelope"/>
    <property type="evidence" value="ECO:0007669"/>
    <property type="project" value="UniProtKB-SubCell"/>
</dbReference>